<gene>
    <name evidence="5" type="ORF">DN068_15555</name>
</gene>
<evidence type="ECO:0000256" key="2">
    <source>
        <dbReference type="ARBA" id="ARBA00013064"/>
    </source>
</evidence>
<dbReference type="InterPro" id="IPR016667">
    <property type="entry name" value="Caps_polysacc_synth_CpsB/CapC"/>
</dbReference>
<evidence type="ECO:0000313" key="5">
    <source>
        <dbReference type="EMBL" id="PZF72049.1"/>
    </source>
</evidence>
<sequence>MWSLFKKQKKQEEPVGEIIDFSFLGCDMHSHLVPGVDDGAKTPEDSLDLIRRFKEKGYKKLITTPHVHGEFYDNNSEKLRRHFADLQRLINDHHIQIELGISAEYFLDNYFMDIILPEGLLSFGDNYVLVEVSMAGWPRNFSDLIFSVQSLGYKPILAHPERYQYEEGAQLYHELKDKGIMLQMNLLSVLGYYGRQVKNQAELLLKEKLYDFCGSDLHHSRHMDNLHKMINDHPGIMHQLRDYGFRNPELLAH</sequence>
<dbReference type="Proteomes" id="UP000248745">
    <property type="component" value="Unassembled WGS sequence"/>
</dbReference>
<dbReference type="PANTHER" id="PTHR39181">
    <property type="entry name" value="TYROSINE-PROTEIN PHOSPHATASE YWQE"/>
    <property type="match status" value="1"/>
</dbReference>
<organism evidence="5 6">
    <name type="scientific">Taibaiella soli</name>
    <dbReference type="NCBI Taxonomy" id="1649169"/>
    <lineage>
        <taxon>Bacteria</taxon>
        <taxon>Pseudomonadati</taxon>
        <taxon>Bacteroidota</taxon>
        <taxon>Chitinophagia</taxon>
        <taxon>Chitinophagales</taxon>
        <taxon>Chitinophagaceae</taxon>
        <taxon>Taibaiella</taxon>
    </lineage>
</organism>
<evidence type="ECO:0000256" key="1">
    <source>
        <dbReference type="ARBA" id="ARBA00005750"/>
    </source>
</evidence>
<keyword evidence="3" id="KW-0378">Hydrolase</keyword>
<protein>
    <recommendedName>
        <fullName evidence="2">protein-tyrosine-phosphatase</fullName>
        <ecNumber evidence="2">3.1.3.48</ecNumber>
    </recommendedName>
</protein>
<evidence type="ECO:0000256" key="4">
    <source>
        <dbReference type="ARBA" id="ARBA00051722"/>
    </source>
</evidence>
<comment type="caution">
    <text evidence="5">The sequence shown here is derived from an EMBL/GenBank/DDBJ whole genome shotgun (WGS) entry which is preliminary data.</text>
</comment>
<dbReference type="EMBL" id="QKTW01000020">
    <property type="protein sequence ID" value="PZF72049.1"/>
    <property type="molecule type" value="Genomic_DNA"/>
</dbReference>
<dbReference type="InterPro" id="IPR016195">
    <property type="entry name" value="Pol/histidinol_Pase-like"/>
</dbReference>
<dbReference type="RefSeq" id="WP_110999862.1">
    <property type="nucleotide sequence ID" value="NZ_QKTW01000020.1"/>
</dbReference>
<name>A0A2W2B729_9BACT</name>
<accession>A0A2W2B729</accession>
<dbReference type="Gene3D" id="3.20.20.140">
    <property type="entry name" value="Metal-dependent hydrolases"/>
    <property type="match status" value="1"/>
</dbReference>
<evidence type="ECO:0000256" key="3">
    <source>
        <dbReference type="ARBA" id="ARBA00022801"/>
    </source>
</evidence>
<reference evidence="5 6" key="1">
    <citation type="submission" date="2018-06" db="EMBL/GenBank/DDBJ databases">
        <title>Mucibacter soli gen. nov., sp. nov., a new member of the family Chitinophagaceae producing mucin.</title>
        <authorList>
            <person name="Kim M.-K."/>
            <person name="Park S."/>
            <person name="Kim T.-S."/>
            <person name="Joung Y."/>
            <person name="Han J.-H."/>
            <person name="Kim S.B."/>
        </authorList>
    </citation>
    <scope>NUCLEOTIDE SEQUENCE [LARGE SCALE GENOMIC DNA]</scope>
    <source>
        <strain evidence="5 6">R1-15</strain>
    </source>
</reference>
<dbReference type="EC" id="3.1.3.48" evidence="2"/>
<dbReference type="GO" id="GO:0030145">
    <property type="term" value="F:manganese ion binding"/>
    <property type="evidence" value="ECO:0007669"/>
    <property type="project" value="InterPro"/>
</dbReference>
<keyword evidence="6" id="KW-1185">Reference proteome</keyword>
<comment type="similarity">
    <text evidence="1">Belongs to the metallo-dependent hydrolases superfamily. CpsB/CapC family.</text>
</comment>
<dbReference type="OrthoDB" id="9788539at2"/>
<comment type="catalytic activity">
    <reaction evidence="4">
        <text>O-phospho-L-tyrosyl-[protein] + H2O = L-tyrosyl-[protein] + phosphate</text>
        <dbReference type="Rhea" id="RHEA:10684"/>
        <dbReference type="Rhea" id="RHEA-COMP:10136"/>
        <dbReference type="Rhea" id="RHEA-COMP:20101"/>
        <dbReference type="ChEBI" id="CHEBI:15377"/>
        <dbReference type="ChEBI" id="CHEBI:43474"/>
        <dbReference type="ChEBI" id="CHEBI:46858"/>
        <dbReference type="ChEBI" id="CHEBI:61978"/>
        <dbReference type="EC" id="3.1.3.48"/>
    </reaction>
</comment>
<proteinExistence type="inferred from homology"/>
<evidence type="ECO:0000313" key="6">
    <source>
        <dbReference type="Proteomes" id="UP000248745"/>
    </source>
</evidence>
<dbReference type="SUPFAM" id="SSF89550">
    <property type="entry name" value="PHP domain-like"/>
    <property type="match status" value="1"/>
</dbReference>
<dbReference type="GO" id="GO:0004725">
    <property type="term" value="F:protein tyrosine phosphatase activity"/>
    <property type="evidence" value="ECO:0007669"/>
    <property type="project" value="UniProtKB-EC"/>
</dbReference>
<dbReference type="Pfam" id="PF19567">
    <property type="entry name" value="CpsB_CapC"/>
    <property type="match status" value="1"/>
</dbReference>
<dbReference type="AlphaFoldDB" id="A0A2W2B729"/>
<dbReference type="PANTHER" id="PTHR39181:SF1">
    <property type="entry name" value="TYROSINE-PROTEIN PHOSPHATASE YWQE"/>
    <property type="match status" value="1"/>
</dbReference>